<dbReference type="RefSeq" id="WP_245907913.1">
    <property type="nucleotide sequence ID" value="NZ_CP136418.1"/>
</dbReference>
<feature type="domain" description="MobA-like NTP transferase" evidence="9">
    <location>
        <begin position="6"/>
        <end position="150"/>
    </location>
</feature>
<comment type="subcellular location">
    <subcellularLocation>
        <location evidence="8">Cytoplasm</location>
    </subcellularLocation>
</comment>
<dbReference type="InterPro" id="IPR029044">
    <property type="entry name" value="Nucleotide-diphossugar_trans"/>
</dbReference>
<comment type="caution">
    <text evidence="8">Lacks conserved residue(s) required for the propagation of feature annotation.</text>
</comment>
<keyword evidence="7 8" id="KW-0501">Molybdenum cofactor biosynthesis</keyword>
<keyword evidence="3 8" id="KW-0479">Metal-binding</keyword>
<comment type="cofactor">
    <cofactor evidence="8">
        <name>Mg(2+)</name>
        <dbReference type="ChEBI" id="CHEBI:18420"/>
    </cofactor>
</comment>
<evidence type="ECO:0000256" key="8">
    <source>
        <dbReference type="HAMAP-Rule" id="MF_00316"/>
    </source>
</evidence>
<evidence type="ECO:0000256" key="1">
    <source>
        <dbReference type="ARBA" id="ARBA00022490"/>
    </source>
</evidence>
<keyword evidence="10" id="KW-0548">Nucleotidyltransferase</keyword>
<keyword evidence="1 8" id="KW-0963">Cytoplasm</keyword>
<evidence type="ECO:0000256" key="6">
    <source>
        <dbReference type="ARBA" id="ARBA00023134"/>
    </source>
</evidence>
<proteinExistence type="inferred from homology"/>
<comment type="function">
    <text evidence="8">Transfers a GMP moiety from GTP to Mo-molybdopterin (Mo-MPT) cofactor (Moco or molybdenum cofactor) to form Mo-molybdopterin guanine dinucleotide (Mo-MGD) cofactor.</text>
</comment>
<name>A0A2T0AKC3_9FIRM</name>
<dbReference type="GO" id="GO:0005525">
    <property type="term" value="F:GTP binding"/>
    <property type="evidence" value="ECO:0007669"/>
    <property type="project" value="UniProtKB-UniRule"/>
</dbReference>
<comment type="domain">
    <text evidence="8">The N-terminal domain determines nucleotide recognition and specific binding, while the C-terminal domain determines the specific binding to the target protein.</text>
</comment>
<feature type="binding site" evidence="8">
    <location>
        <position position="95"/>
    </location>
    <ligand>
        <name>GTP</name>
        <dbReference type="ChEBI" id="CHEBI:37565"/>
    </ligand>
</feature>
<dbReference type="EMBL" id="PVXM01000058">
    <property type="protein sequence ID" value="PRR69032.1"/>
    <property type="molecule type" value="Genomic_DNA"/>
</dbReference>
<feature type="binding site" evidence="8">
    <location>
        <begin position="9"/>
        <end position="11"/>
    </location>
    <ligand>
        <name>GTP</name>
        <dbReference type="ChEBI" id="CHEBI:37565"/>
    </ligand>
</feature>
<reference evidence="10 11" key="1">
    <citation type="submission" date="2018-03" db="EMBL/GenBank/DDBJ databases">
        <title>Genome sequence of Moorella humiferrea DSM 23265.</title>
        <authorList>
            <person name="Poehlein A."/>
            <person name="Daniel R."/>
        </authorList>
    </citation>
    <scope>NUCLEOTIDE SEQUENCE [LARGE SCALE GENOMIC DNA]</scope>
    <source>
        <strain evidence="10 11">DSM 23265</strain>
    </source>
</reference>
<dbReference type="GO" id="GO:0061603">
    <property type="term" value="F:molybdenum cofactor guanylyltransferase activity"/>
    <property type="evidence" value="ECO:0007669"/>
    <property type="project" value="UniProtKB-EC"/>
</dbReference>
<dbReference type="GO" id="GO:1902758">
    <property type="term" value="P:bis(molybdopterin guanine dinucleotide)molybdenum biosynthetic process"/>
    <property type="evidence" value="ECO:0007669"/>
    <property type="project" value="TreeGrafter"/>
</dbReference>
<dbReference type="AlphaFoldDB" id="A0A2T0AKC3"/>
<dbReference type="GO" id="GO:0046872">
    <property type="term" value="F:metal ion binding"/>
    <property type="evidence" value="ECO:0007669"/>
    <property type="project" value="UniProtKB-KW"/>
</dbReference>
<keyword evidence="6 8" id="KW-0342">GTP-binding</keyword>
<comment type="similarity">
    <text evidence="8">Belongs to the MobA family.</text>
</comment>
<evidence type="ECO:0000256" key="2">
    <source>
        <dbReference type="ARBA" id="ARBA00022679"/>
    </source>
</evidence>
<evidence type="ECO:0000313" key="10">
    <source>
        <dbReference type="EMBL" id="PRR69032.1"/>
    </source>
</evidence>
<evidence type="ECO:0000259" key="9">
    <source>
        <dbReference type="Pfam" id="PF12804"/>
    </source>
</evidence>
<comment type="catalytic activity">
    <reaction evidence="8">
        <text>Mo-molybdopterin + GTP + H(+) = Mo-molybdopterin guanine dinucleotide + diphosphate</text>
        <dbReference type="Rhea" id="RHEA:34243"/>
        <dbReference type="ChEBI" id="CHEBI:15378"/>
        <dbReference type="ChEBI" id="CHEBI:33019"/>
        <dbReference type="ChEBI" id="CHEBI:37565"/>
        <dbReference type="ChEBI" id="CHEBI:71302"/>
        <dbReference type="ChEBI" id="CHEBI:71310"/>
        <dbReference type="EC" id="2.7.7.77"/>
    </reaction>
</comment>
<keyword evidence="5 8" id="KW-0460">Magnesium</keyword>
<dbReference type="PANTHER" id="PTHR19136:SF81">
    <property type="entry name" value="MOLYBDENUM COFACTOR GUANYLYLTRANSFERASE"/>
    <property type="match status" value="1"/>
</dbReference>
<evidence type="ECO:0000313" key="11">
    <source>
        <dbReference type="Proteomes" id="UP000238415"/>
    </source>
</evidence>
<feature type="binding site" evidence="8">
    <location>
        <position position="66"/>
    </location>
    <ligand>
        <name>GTP</name>
        <dbReference type="ChEBI" id="CHEBI:37565"/>
    </ligand>
</feature>
<evidence type="ECO:0000256" key="7">
    <source>
        <dbReference type="ARBA" id="ARBA00023150"/>
    </source>
</evidence>
<feature type="binding site" evidence="8">
    <location>
        <position position="95"/>
    </location>
    <ligand>
        <name>Mg(2+)</name>
        <dbReference type="ChEBI" id="CHEBI:18420"/>
    </ligand>
</feature>
<gene>
    <name evidence="8 10" type="primary">mobA</name>
    <name evidence="10" type="ORF">MOHU_25630</name>
</gene>
<keyword evidence="2 8" id="KW-0808">Transferase</keyword>
<dbReference type="InterPro" id="IPR025877">
    <property type="entry name" value="MobA-like_NTP_Trfase"/>
</dbReference>
<dbReference type="PANTHER" id="PTHR19136">
    <property type="entry name" value="MOLYBDENUM COFACTOR GUANYLYLTRANSFERASE"/>
    <property type="match status" value="1"/>
</dbReference>
<keyword evidence="11" id="KW-1185">Reference proteome</keyword>
<accession>A0A2T0AKC3</accession>
<dbReference type="SUPFAM" id="SSF53448">
    <property type="entry name" value="Nucleotide-diphospho-sugar transferases"/>
    <property type="match status" value="1"/>
</dbReference>
<dbReference type="Gene3D" id="3.90.550.10">
    <property type="entry name" value="Spore Coat Polysaccharide Biosynthesis Protein SpsA, Chain A"/>
    <property type="match status" value="1"/>
</dbReference>
<dbReference type="HAMAP" id="MF_00316">
    <property type="entry name" value="MobA"/>
    <property type="match status" value="1"/>
</dbReference>
<dbReference type="Proteomes" id="UP000238415">
    <property type="component" value="Unassembled WGS sequence"/>
</dbReference>
<evidence type="ECO:0000256" key="5">
    <source>
        <dbReference type="ARBA" id="ARBA00022842"/>
    </source>
</evidence>
<keyword evidence="4 8" id="KW-0547">Nucleotide-binding</keyword>
<evidence type="ECO:0000256" key="4">
    <source>
        <dbReference type="ARBA" id="ARBA00022741"/>
    </source>
</evidence>
<dbReference type="GO" id="GO:0005737">
    <property type="term" value="C:cytoplasm"/>
    <property type="evidence" value="ECO:0007669"/>
    <property type="project" value="UniProtKB-SubCell"/>
</dbReference>
<feature type="binding site" evidence="8">
    <location>
        <position position="21"/>
    </location>
    <ligand>
        <name>GTP</name>
        <dbReference type="ChEBI" id="CHEBI:37565"/>
    </ligand>
</feature>
<sequence length="202" mass="22555">MHEAAGIVLAGGKSTRMGTNKALLPLGQVSMLARVVAALRPLFSEIIVVTNTPELYQDLGTRLVTDVIPGRGPLSGFHAGLMYSPYRYNFIVACDMPFIDPGFISHLIKQAEGYDVVVPRLGEYLQPLHAVYSRECLKAVEECLREGQYKAFAFYPKVKVRYVDIDRLQGIDPERVFFNINTPKDLARARQLLDNSMKHAKG</sequence>
<protein>
    <recommendedName>
        <fullName evidence="8">Probable molybdenum cofactor guanylyltransferase</fullName>
        <shortName evidence="8">MoCo guanylyltransferase</shortName>
        <ecNumber evidence="8">2.7.7.77</ecNumber>
    </recommendedName>
    <alternativeName>
        <fullName evidence="8">GTP:molybdopterin guanylyltransferase</fullName>
    </alternativeName>
    <alternativeName>
        <fullName evidence="8">Mo-MPT guanylyltransferase</fullName>
    </alternativeName>
    <alternativeName>
        <fullName evidence="8">Molybdopterin guanylyltransferase</fullName>
    </alternativeName>
    <alternativeName>
        <fullName evidence="8">Molybdopterin-guanine dinucleotide synthase</fullName>
        <shortName evidence="8">MGD synthase</shortName>
    </alternativeName>
</protein>
<evidence type="ECO:0000256" key="3">
    <source>
        <dbReference type="ARBA" id="ARBA00022723"/>
    </source>
</evidence>
<dbReference type="CDD" id="cd02503">
    <property type="entry name" value="MobA"/>
    <property type="match status" value="1"/>
</dbReference>
<dbReference type="EC" id="2.7.7.77" evidence="8"/>
<comment type="caution">
    <text evidence="10">The sequence shown here is derived from an EMBL/GenBank/DDBJ whole genome shotgun (WGS) entry which is preliminary data.</text>
</comment>
<organism evidence="10 11">
    <name type="scientific">Neomoorella humiferrea</name>
    <dbReference type="NCBI Taxonomy" id="676965"/>
    <lineage>
        <taxon>Bacteria</taxon>
        <taxon>Bacillati</taxon>
        <taxon>Bacillota</taxon>
        <taxon>Clostridia</taxon>
        <taxon>Neomoorellales</taxon>
        <taxon>Neomoorellaceae</taxon>
        <taxon>Neomoorella</taxon>
    </lineage>
</organism>
<dbReference type="InterPro" id="IPR013482">
    <property type="entry name" value="Molybde_CF_guanTrfase"/>
</dbReference>
<dbReference type="Pfam" id="PF12804">
    <property type="entry name" value="NTP_transf_3"/>
    <property type="match status" value="1"/>
</dbReference>